<dbReference type="InterPro" id="IPR006558">
    <property type="entry name" value="LamG-like"/>
</dbReference>
<sequence length="260" mass="27661">MSTNMARCLLLAFVIGAVLCGNAILRADIVAYWAFDETREDGITPNSGSGGAALNGKLVGDARLRADVGDGTITRGSVLELDGAGDWVQINHPVTTFGQDNSFTIAAWVKTEAAGMAILGKDNADGMLDGADKIFFVKEAAGGRDVGFVGCGQEWVSATGTKVNDGRWHHLAVVYDAMLGTQQVFVDGWNVTTETSWTAGPDHGEVVRIGMSDWADADDFRGHIDDVVIYDQALLPGQIRTLITEGPQDFDAMLLADILP</sequence>
<evidence type="ECO:0000259" key="3">
    <source>
        <dbReference type="SMART" id="SM00560"/>
    </source>
</evidence>
<evidence type="ECO:0000256" key="2">
    <source>
        <dbReference type="ARBA" id="ARBA00023157"/>
    </source>
</evidence>
<reference evidence="4" key="1">
    <citation type="journal article" date="2015" name="Nature">
        <title>Complex archaea that bridge the gap between prokaryotes and eukaryotes.</title>
        <authorList>
            <person name="Spang A."/>
            <person name="Saw J.H."/>
            <person name="Jorgensen S.L."/>
            <person name="Zaremba-Niedzwiedzka K."/>
            <person name="Martijn J."/>
            <person name="Lind A.E."/>
            <person name="van Eijk R."/>
            <person name="Schleper C."/>
            <person name="Guy L."/>
            <person name="Ettema T.J."/>
        </authorList>
    </citation>
    <scope>NUCLEOTIDE SEQUENCE</scope>
</reference>
<feature type="domain" description="LamG-like jellyroll fold" evidence="3">
    <location>
        <begin position="101"/>
        <end position="237"/>
    </location>
</feature>
<gene>
    <name evidence="4" type="ORF">LCGC14_3135520</name>
</gene>
<protein>
    <recommendedName>
        <fullName evidence="3">LamG-like jellyroll fold domain-containing protein</fullName>
    </recommendedName>
</protein>
<dbReference type="EMBL" id="LAZR01068571">
    <property type="protein sequence ID" value="KKK49392.1"/>
    <property type="molecule type" value="Genomic_DNA"/>
</dbReference>
<dbReference type="AlphaFoldDB" id="A0A0F8VYH4"/>
<comment type="caution">
    <text evidence="4">The sequence shown here is derived from an EMBL/GenBank/DDBJ whole genome shotgun (WGS) entry which is preliminary data.</text>
</comment>
<accession>A0A0F8VYH4</accession>
<proteinExistence type="predicted"/>
<dbReference type="SMART" id="SM00560">
    <property type="entry name" value="LamGL"/>
    <property type="match status" value="1"/>
</dbReference>
<dbReference type="InterPro" id="IPR013320">
    <property type="entry name" value="ConA-like_dom_sf"/>
</dbReference>
<evidence type="ECO:0000256" key="1">
    <source>
        <dbReference type="ARBA" id="ARBA00022729"/>
    </source>
</evidence>
<organism evidence="4">
    <name type="scientific">marine sediment metagenome</name>
    <dbReference type="NCBI Taxonomy" id="412755"/>
    <lineage>
        <taxon>unclassified sequences</taxon>
        <taxon>metagenomes</taxon>
        <taxon>ecological metagenomes</taxon>
    </lineage>
</organism>
<dbReference type="Gene3D" id="2.60.120.200">
    <property type="match status" value="1"/>
</dbReference>
<keyword evidence="1" id="KW-0732">Signal</keyword>
<feature type="non-terminal residue" evidence="4">
    <location>
        <position position="260"/>
    </location>
</feature>
<keyword evidence="2" id="KW-1015">Disulfide bond</keyword>
<dbReference type="SUPFAM" id="SSF49899">
    <property type="entry name" value="Concanavalin A-like lectins/glucanases"/>
    <property type="match status" value="1"/>
</dbReference>
<dbReference type="Pfam" id="PF13385">
    <property type="entry name" value="Laminin_G_3"/>
    <property type="match status" value="1"/>
</dbReference>
<name>A0A0F8VYH4_9ZZZZ</name>
<evidence type="ECO:0000313" key="4">
    <source>
        <dbReference type="EMBL" id="KKK49392.1"/>
    </source>
</evidence>